<evidence type="ECO:0000313" key="6">
    <source>
        <dbReference type="EMBL" id="MDU0343836.1"/>
    </source>
</evidence>
<organism evidence="6 7">
    <name type="scientific">Bosea rubneri</name>
    <dbReference type="NCBI Taxonomy" id="3075434"/>
    <lineage>
        <taxon>Bacteria</taxon>
        <taxon>Pseudomonadati</taxon>
        <taxon>Pseudomonadota</taxon>
        <taxon>Alphaproteobacteria</taxon>
        <taxon>Hyphomicrobiales</taxon>
        <taxon>Boseaceae</taxon>
        <taxon>Bosea</taxon>
    </lineage>
</organism>
<evidence type="ECO:0000256" key="1">
    <source>
        <dbReference type="ARBA" id="ARBA00001526"/>
    </source>
</evidence>
<dbReference type="EC" id="3.5.2.6" evidence="3"/>
<gene>
    <name evidence="6" type="primary">bla</name>
    <name evidence="6" type="ORF">RKE40_28480</name>
</gene>
<feature type="chain" id="PRO_5045411153" description="beta-lactamase" evidence="4">
    <location>
        <begin position="28"/>
        <end position="338"/>
    </location>
</feature>
<comment type="catalytic activity">
    <reaction evidence="1">
        <text>a beta-lactam + H2O = a substituted beta-amino acid</text>
        <dbReference type="Rhea" id="RHEA:20401"/>
        <dbReference type="ChEBI" id="CHEBI:15377"/>
        <dbReference type="ChEBI" id="CHEBI:35627"/>
        <dbReference type="ChEBI" id="CHEBI:140347"/>
        <dbReference type="EC" id="3.5.2.6"/>
    </reaction>
</comment>
<accession>A0ABU3SGL7</accession>
<dbReference type="SUPFAM" id="SSF56601">
    <property type="entry name" value="beta-lactamase/transpeptidase-like"/>
    <property type="match status" value="1"/>
</dbReference>
<reference evidence="6 7" key="1">
    <citation type="submission" date="2023-09" db="EMBL/GenBank/DDBJ databases">
        <title>Whole genome shotgun sequencing (WGS) of Bosea sp. ZW T0_25, isolated from stored onions (Allium cepa).</title>
        <authorList>
            <person name="Stoll D.A."/>
            <person name="Huch M."/>
        </authorList>
    </citation>
    <scope>NUCLEOTIDE SEQUENCE [LARGE SCALE GENOMIC DNA]</scope>
    <source>
        <strain evidence="6 7">ZW T0_25</strain>
    </source>
</reference>
<dbReference type="Pfam" id="PF13354">
    <property type="entry name" value="Beta-lactamase2"/>
    <property type="match status" value="1"/>
</dbReference>
<dbReference type="RefSeq" id="WP_316021531.1">
    <property type="nucleotide sequence ID" value="NZ_JAWDID010000090.1"/>
</dbReference>
<dbReference type="Gene3D" id="3.40.710.10">
    <property type="entry name" value="DD-peptidase/beta-lactamase superfamily"/>
    <property type="match status" value="1"/>
</dbReference>
<feature type="signal peptide" evidence="4">
    <location>
        <begin position="1"/>
        <end position="27"/>
    </location>
</feature>
<keyword evidence="4" id="KW-0732">Signal</keyword>
<evidence type="ECO:0000313" key="7">
    <source>
        <dbReference type="Proteomes" id="UP001254257"/>
    </source>
</evidence>
<evidence type="ECO:0000256" key="3">
    <source>
        <dbReference type="ARBA" id="ARBA00012865"/>
    </source>
</evidence>
<dbReference type="GO" id="GO:0008800">
    <property type="term" value="F:beta-lactamase activity"/>
    <property type="evidence" value="ECO:0007669"/>
    <property type="project" value="UniProtKB-EC"/>
</dbReference>
<feature type="domain" description="Beta-lactamase class A catalytic" evidence="5">
    <location>
        <begin position="50"/>
        <end position="311"/>
    </location>
</feature>
<comment type="caution">
    <text evidence="6">The sequence shown here is derived from an EMBL/GenBank/DDBJ whole genome shotgun (WGS) entry which is preliminary data.</text>
</comment>
<sequence>MPTRLAFAQAFAYSAALAYLAASPAFADWDRAKLDAGIKSIEQTAKGRLGVALLDLKDRKSWSHRGAEPFPLQSVFKLPLAVAVLQAVEAGKFKLDQKITVTRNDLSLYHSPLAKAFKGERNEYALRDLLIRSTGDSDNTAADLLLRLIGGPQVLTAMLKDGGVPGISVDRYERVFQPEILGLPGYAWDKPIDTAAFYKAIQAIPAAERRKTLEATLKDRRDAASPDASAAFLEALAKGNWLREPAHTALLEKIILETKSGPQRIRAGLPDGARFAHKTGLGPSADGLNHATNDIGIVTLPDGRRFAIAVYLAGSQASVEAREAAHAAVARLAVESLR</sequence>
<evidence type="ECO:0000256" key="4">
    <source>
        <dbReference type="SAM" id="SignalP"/>
    </source>
</evidence>
<dbReference type="InterPro" id="IPR045155">
    <property type="entry name" value="Beta-lactam_cat"/>
</dbReference>
<comment type="similarity">
    <text evidence="2">Belongs to the class-A beta-lactamase family.</text>
</comment>
<protein>
    <recommendedName>
        <fullName evidence="3">beta-lactamase</fullName>
        <ecNumber evidence="3">3.5.2.6</ecNumber>
    </recommendedName>
</protein>
<name>A0ABU3SGL7_9HYPH</name>
<dbReference type="PRINTS" id="PR00118">
    <property type="entry name" value="BLACTAMASEA"/>
</dbReference>
<dbReference type="PANTHER" id="PTHR35333">
    <property type="entry name" value="BETA-LACTAMASE"/>
    <property type="match status" value="1"/>
</dbReference>
<evidence type="ECO:0000259" key="5">
    <source>
        <dbReference type="Pfam" id="PF13354"/>
    </source>
</evidence>
<keyword evidence="7" id="KW-1185">Reference proteome</keyword>
<dbReference type="PANTHER" id="PTHR35333:SF3">
    <property type="entry name" value="BETA-LACTAMASE-TYPE TRANSPEPTIDASE FOLD CONTAINING PROTEIN"/>
    <property type="match status" value="1"/>
</dbReference>
<proteinExistence type="inferred from homology"/>
<keyword evidence="6" id="KW-0378">Hydrolase</keyword>
<dbReference type="InterPro" id="IPR012338">
    <property type="entry name" value="Beta-lactam/transpept-like"/>
</dbReference>
<dbReference type="Proteomes" id="UP001254257">
    <property type="component" value="Unassembled WGS sequence"/>
</dbReference>
<evidence type="ECO:0000256" key="2">
    <source>
        <dbReference type="ARBA" id="ARBA00009009"/>
    </source>
</evidence>
<dbReference type="InterPro" id="IPR000871">
    <property type="entry name" value="Beta-lactam_class-A"/>
</dbReference>
<dbReference type="NCBIfam" id="NF033103">
    <property type="entry name" value="bla_class_A"/>
    <property type="match status" value="1"/>
</dbReference>
<dbReference type="EMBL" id="JAWDID010000090">
    <property type="protein sequence ID" value="MDU0343836.1"/>
    <property type="molecule type" value="Genomic_DNA"/>
</dbReference>